<dbReference type="InterPro" id="IPR054560">
    <property type="entry name" value="XylE-like_N"/>
</dbReference>
<protein>
    <recommendedName>
        <fullName evidence="11">VOC domain-containing protein</fullName>
    </recommendedName>
</protein>
<organism evidence="12 13">
    <name type="scientific">Lentibacillus amyloliquefaciens</name>
    <dbReference type="NCBI Taxonomy" id="1472767"/>
    <lineage>
        <taxon>Bacteria</taxon>
        <taxon>Bacillati</taxon>
        <taxon>Bacillota</taxon>
        <taxon>Bacilli</taxon>
        <taxon>Bacillales</taxon>
        <taxon>Bacillaceae</taxon>
        <taxon>Lentibacillus</taxon>
    </lineage>
</organism>
<keyword evidence="13" id="KW-1185">Reference proteome</keyword>
<comment type="subunit">
    <text evidence="3">Homotetramer.</text>
</comment>
<dbReference type="InterPro" id="IPR029068">
    <property type="entry name" value="Glyas_Bleomycin-R_OHBP_Dase"/>
</dbReference>
<dbReference type="InterPro" id="IPR037523">
    <property type="entry name" value="VOC_core"/>
</dbReference>
<comment type="cofactor">
    <cofactor evidence="1 10">
        <name>Fe(2+)</name>
        <dbReference type="ChEBI" id="CHEBI:29033"/>
    </cofactor>
</comment>
<name>A0A0U4E5N9_9BACI</name>
<reference evidence="12 13" key="1">
    <citation type="submission" date="2016-01" db="EMBL/GenBank/DDBJ databases">
        <title>Complete genome sequence of strain Lentibacillus amyloliquefaciens LAM0015T isolated from saline sediment.</title>
        <authorList>
            <person name="Wang J.-L."/>
            <person name="He M.-X."/>
        </authorList>
    </citation>
    <scope>NUCLEOTIDE SEQUENCE [LARGE SCALE GENOMIC DNA]</scope>
    <source>
        <strain evidence="12 13">LAM0015</strain>
    </source>
</reference>
<keyword evidence="9 10" id="KW-0408">Iron</keyword>
<keyword evidence="6 10" id="KW-0058">Aromatic hydrocarbons catabolism</keyword>
<dbReference type="AlphaFoldDB" id="A0A0U4E5N9"/>
<evidence type="ECO:0000256" key="10">
    <source>
        <dbReference type="RuleBase" id="RU000683"/>
    </source>
</evidence>
<sequence length="336" mass="38717">MSKVKEGLQNETTVEQRLEEQLRTVAHIGHVEIGVTKFEESLWFYTEVLGLVLTEKEEGRAYLRAWQDFDHYTLVLQEADKSEVNRMSWRVSSLEALDLFEKYLKDTNINVQRVVAGEKKELGDVLHFKSPSGLPIELYWEKGLFETDDPELQSKLPSHPSKSHLKGVSPRRFDHVNIMVDDVKQEQEWWTDFLGIHHRYYIQNKEDTRLGSWLSKTNIAHEIAFMRNANQNGAAFHHLAYFLDSPDELVRAANIMAENGIEIEWGPGKHGTSGAQFIYVFEPSGHRVELWTGGFLIFSPDWKAIEWTSDVGELGLEMWGSKPPESYFTYGVDIGE</sequence>
<evidence type="ECO:0000256" key="3">
    <source>
        <dbReference type="ARBA" id="ARBA00011881"/>
    </source>
</evidence>
<gene>
    <name evidence="12" type="ORF">AOX59_08265</name>
</gene>
<comment type="similarity">
    <text evidence="2 10">Belongs to the extradiol ring-cleavage dioxygenase family.</text>
</comment>
<dbReference type="Pfam" id="PF22247">
    <property type="entry name" value="Diox-like_N"/>
    <property type="match status" value="1"/>
</dbReference>
<evidence type="ECO:0000256" key="6">
    <source>
        <dbReference type="ARBA" id="ARBA00022797"/>
    </source>
</evidence>
<dbReference type="RefSeq" id="WP_068444488.1">
    <property type="nucleotide sequence ID" value="NZ_CP013862.1"/>
</dbReference>
<keyword evidence="5" id="KW-0677">Repeat</keyword>
<dbReference type="KEGG" id="lao:AOX59_08265"/>
<dbReference type="PROSITE" id="PS51819">
    <property type="entry name" value="VOC"/>
    <property type="match status" value="2"/>
</dbReference>
<dbReference type="STRING" id="1472767.AOX59_08265"/>
<dbReference type="GO" id="GO:0051213">
    <property type="term" value="F:dioxygenase activity"/>
    <property type="evidence" value="ECO:0007669"/>
    <property type="project" value="UniProtKB-KW"/>
</dbReference>
<keyword evidence="7 10" id="KW-0223">Dioxygenase</keyword>
<proteinExistence type="inferred from homology"/>
<evidence type="ECO:0000256" key="1">
    <source>
        <dbReference type="ARBA" id="ARBA00001954"/>
    </source>
</evidence>
<keyword evidence="4" id="KW-0479">Metal-binding</keyword>
<dbReference type="EMBL" id="CP013862">
    <property type="protein sequence ID" value="ALX48604.1"/>
    <property type="molecule type" value="Genomic_DNA"/>
</dbReference>
<evidence type="ECO:0000256" key="4">
    <source>
        <dbReference type="ARBA" id="ARBA00022723"/>
    </source>
</evidence>
<feature type="domain" description="VOC" evidence="11">
    <location>
        <begin position="27"/>
        <end position="141"/>
    </location>
</feature>
<dbReference type="Proteomes" id="UP000050331">
    <property type="component" value="Chromosome"/>
</dbReference>
<dbReference type="Pfam" id="PF00903">
    <property type="entry name" value="Glyoxalase"/>
    <property type="match status" value="1"/>
</dbReference>
<evidence type="ECO:0000259" key="11">
    <source>
        <dbReference type="PROSITE" id="PS51819"/>
    </source>
</evidence>
<evidence type="ECO:0000256" key="9">
    <source>
        <dbReference type="ARBA" id="ARBA00023004"/>
    </source>
</evidence>
<dbReference type="InterPro" id="IPR004360">
    <property type="entry name" value="Glyas_Fos-R_dOase_dom"/>
</dbReference>
<dbReference type="InterPro" id="IPR051332">
    <property type="entry name" value="Fosfomycin_Res_Enzymes"/>
</dbReference>
<evidence type="ECO:0000256" key="8">
    <source>
        <dbReference type="ARBA" id="ARBA00023002"/>
    </source>
</evidence>
<dbReference type="PROSITE" id="PS00082">
    <property type="entry name" value="EXTRADIOL_DIOXYGENAS"/>
    <property type="match status" value="1"/>
</dbReference>
<evidence type="ECO:0000256" key="2">
    <source>
        <dbReference type="ARBA" id="ARBA00008784"/>
    </source>
</evidence>
<dbReference type="Gene3D" id="3.10.180.10">
    <property type="entry name" value="2,3-Dihydroxybiphenyl 1,2-Dioxygenase, domain 1"/>
    <property type="match status" value="2"/>
</dbReference>
<accession>A0A0U4E5N9</accession>
<evidence type="ECO:0000313" key="13">
    <source>
        <dbReference type="Proteomes" id="UP000050331"/>
    </source>
</evidence>
<feature type="domain" description="VOC" evidence="11">
    <location>
        <begin position="172"/>
        <end position="293"/>
    </location>
</feature>
<evidence type="ECO:0000313" key="12">
    <source>
        <dbReference type="EMBL" id="ALX48604.1"/>
    </source>
</evidence>
<dbReference type="PANTHER" id="PTHR36113">
    <property type="entry name" value="LYASE, PUTATIVE-RELATED-RELATED"/>
    <property type="match status" value="1"/>
</dbReference>
<dbReference type="SUPFAM" id="SSF54593">
    <property type="entry name" value="Glyoxalase/Bleomycin resistance protein/Dihydroxybiphenyl dioxygenase"/>
    <property type="match status" value="1"/>
</dbReference>
<dbReference type="PANTHER" id="PTHR36113:SF1">
    <property type="entry name" value="GLYOXALASE_BLEOMYCIN RESISTANCE PROTEIN_DIOXYGENASE"/>
    <property type="match status" value="1"/>
</dbReference>
<dbReference type="InterPro" id="IPR000486">
    <property type="entry name" value="Xdiol_ring_cleave_dOase_1/2"/>
</dbReference>
<evidence type="ECO:0000256" key="7">
    <source>
        <dbReference type="ARBA" id="ARBA00022964"/>
    </source>
</evidence>
<dbReference type="GO" id="GO:0008198">
    <property type="term" value="F:ferrous iron binding"/>
    <property type="evidence" value="ECO:0007669"/>
    <property type="project" value="InterPro"/>
</dbReference>
<keyword evidence="8 10" id="KW-0560">Oxidoreductase</keyword>
<evidence type="ECO:0000256" key="5">
    <source>
        <dbReference type="ARBA" id="ARBA00022737"/>
    </source>
</evidence>